<dbReference type="AlphaFoldDB" id="A0A0F9TX21"/>
<dbReference type="EMBL" id="LAZR01000179">
    <property type="protein sequence ID" value="KKN83829.1"/>
    <property type="molecule type" value="Genomic_DNA"/>
</dbReference>
<evidence type="ECO:0000313" key="1">
    <source>
        <dbReference type="EMBL" id="KKN83829.1"/>
    </source>
</evidence>
<comment type="caution">
    <text evidence="1">The sequence shown here is derived from an EMBL/GenBank/DDBJ whole genome shotgun (WGS) entry which is preliminary data.</text>
</comment>
<organism evidence="1">
    <name type="scientific">marine sediment metagenome</name>
    <dbReference type="NCBI Taxonomy" id="412755"/>
    <lineage>
        <taxon>unclassified sequences</taxon>
        <taxon>metagenomes</taxon>
        <taxon>ecological metagenomes</taxon>
    </lineage>
</organism>
<proteinExistence type="predicted"/>
<name>A0A0F9TX21_9ZZZZ</name>
<gene>
    <name evidence="1" type="ORF">LCGC14_0294820</name>
</gene>
<accession>A0A0F9TX21</accession>
<protein>
    <submittedName>
        <fullName evidence="1">Uncharacterized protein</fullName>
    </submittedName>
</protein>
<reference evidence="1" key="1">
    <citation type="journal article" date="2015" name="Nature">
        <title>Complex archaea that bridge the gap between prokaryotes and eukaryotes.</title>
        <authorList>
            <person name="Spang A."/>
            <person name="Saw J.H."/>
            <person name="Jorgensen S.L."/>
            <person name="Zaremba-Niedzwiedzka K."/>
            <person name="Martijn J."/>
            <person name="Lind A.E."/>
            <person name="van Eijk R."/>
            <person name="Schleper C."/>
            <person name="Guy L."/>
            <person name="Ettema T.J."/>
        </authorList>
    </citation>
    <scope>NUCLEOTIDE SEQUENCE</scope>
</reference>
<sequence>MRFTFTCEVESELTDETDILLIIQTALDATPMRPYIDFAELEVNELEDEGS</sequence>